<comment type="caution">
    <text evidence="8">The sequence shown here is derived from an EMBL/GenBank/DDBJ whole genome shotgun (WGS) entry which is preliminary data.</text>
</comment>
<keyword evidence="9" id="KW-1185">Reference proteome</keyword>
<evidence type="ECO:0000313" key="8">
    <source>
        <dbReference type="EMBL" id="NYE48485.1"/>
    </source>
</evidence>
<evidence type="ECO:0000256" key="2">
    <source>
        <dbReference type="ARBA" id="ARBA00022605"/>
    </source>
</evidence>
<keyword evidence="4" id="KW-0520">NAD</keyword>
<dbReference type="Pfam" id="PF02826">
    <property type="entry name" value="2-Hacid_dh_C"/>
    <property type="match status" value="1"/>
</dbReference>
<evidence type="ECO:0000256" key="1">
    <source>
        <dbReference type="ARBA" id="ARBA00005854"/>
    </source>
</evidence>
<proteinExistence type="inferred from homology"/>
<organism evidence="8 9">
    <name type="scientific">Spinactinospora alkalitolerans</name>
    <dbReference type="NCBI Taxonomy" id="687207"/>
    <lineage>
        <taxon>Bacteria</taxon>
        <taxon>Bacillati</taxon>
        <taxon>Actinomycetota</taxon>
        <taxon>Actinomycetes</taxon>
        <taxon>Streptosporangiales</taxon>
        <taxon>Nocardiopsidaceae</taxon>
        <taxon>Spinactinospora</taxon>
    </lineage>
</organism>
<dbReference type="InterPro" id="IPR050857">
    <property type="entry name" value="D-2-hydroxyacid_DH"/>
</dbReference>
<dbReference type="GO" id="GO:0051287">
    <property type="term" value="F:NAD binding"/>
    <property type="evidence" value="ECO:0007669"/>
    <property type="project" value="InterPro"/>
</dbReference>
<dbReference type="Pfam" id="PF00389">
    <property type="entry name" value="2-Hacid_dh"/>
    <property type="match status" value="1"/>
</dbReference>
<evidence type="ECO:0000256" key="5">
    <source>
        <dbReference type="RuleBase" id="RU003719"/>
    </source>
</evidence>
<dbReference type="GO" id="GO:0008652">
    <property type="term" value="P:amino acid biosynthetic process"/>
    <property type="evidence" value="ECO:0007669"/>
    <property type="project" value="UniProtKB-KW"/>
</dbReference>
<dbReference type="Gene3D" id="3.40.50.720">
    <property type="entry name" value="NAD(P)-binding Rossmann-like Domain"/>
    <property type="match status" value="2"/>
</dbReference>
<feature type="domain" description="D-isomer specific 2-hydroxyacid dehydrogenase catalytic" evidence="6">
    <location>
        <begin position="10"/>
        <end position="314"/>
    </location>
</feature>
<dbReference type="InterPro" id="IPR006139">
    <property type="entry name" value="D-isomer_2_OHA_DH_cat_dom"/>
</dbReference>
<dbReference type="InterPro" id="IPR029752">
    <property type="entry name" value="D-isomer_DH_CS1"/>
</dbReference>
<dbReference type="RefSeq" id="WP_179644259.1">
    <property type="nucleotide sequence ID" value="NZ_BAAAYY010000004.1"/>
</dbReference>
<dbReference type="SUPFAM" id="SSF52283">
    <property type="entry name" value="Formate/glycerate dehydrogenase catalytic domain-like"/>
    <property type="match status" value="1"/>
</dbReference>
<gene>
    <name evidence="8" type="ORF">HDA32_003605</name>
</gene>
<keyword evidence="3 5" id="KW-0560">Oxidoreductase</keyword>
<dbReference type="InterPro" id="IPR029753">
    <property type="entry name" value="D-isomer_DH_CS"/>
</dbReference>
<dbReference type="EMBL" id="JACCCC010000001">
    <property type="protein sequence ID" value="NYE48485.1"/>
    <property type="molecule type" value="Genomic_DNA"/>
</dbReference>
<accession>A0A852TYR7</accession>
<dbReference type="SUPFAM" id="SSF51735">
    <property type="entry name" value="NAD(P)-binding Rossmann-fold domains"/>
    <property type="match status" value="1"/>
</dbReference>
<dbReference type="PROSITE" id="PS00670">
    <property type="entry name" value="D_2_HYDROXYACID_DH_2"/>
    <property type="match status" value="1"/>
</dbReference>
<dbReference type="CDD" id="cd12173">
    <property type="entry name" value="PGDH_4"/>
    <property type="match status" value="1"/>
</dbReference>
<evidence type="ECO:0000256" key="4">
    <source>
        <dbReference type="ARBA" id="ARBA00023027"/>
    </source>
</evidence>
<evidence type="ECO:0000313" key="9">
    <source>
        <dbReference type="Proteomes" id="UP000589036"/>
    </source>
</evidence>
<dbReference type="Proteomes" id="UP000589036">
    <property type="component" value="Unassembled WGS sequence"/>
</dbReference>
<dbReference type="InterPro" id="IPR036291">
    <property type="entry name" value="NAD(P)-bd_dom_sf"/>
</dbReference>
<sequence length="322" mass="33299">MSADTTALVYVDDPVHPDALELLRGHGPLALGFGPEATTFDRVKDHVEGVLVRTGTVSAAMINGAPRLKVIARHGVGTDAIDVAAAGRRGIQVLITPEANAVSVAEHTIGLLIAAARRFRECDAAVRGDDFHLRDQLVGIELAGRTLGVLGLGRIGRRVAAIAGAVGMRVRAHDPFLPPDARLPPDVLAQPELRSLLDRADALTVHVPLTAQTRGLIGGGELDMLAPGAIVVNAARGGVIDEAALAERLVSGRLGGAGIDVFADEPPHGSPLLDTRNAVLTPHCAAHTGDSLRRMSVHAAEGIITVLEGGLPEGAAQPVHTA</sequence>
<evidence type="ECO:0000256" key="3">
    <source>
        <dbReference type="ARBA" id="ARBA00023002"/>
    </source>
</evidence>
<dbReference type="PROSITE" id="PS00671">
    <property type="entry name" value="D_2_HYDROXYACID_DH_3"/>
    <property type="match status" value="1"/>
</dbReference>
<feature type="domain" description="D-isomer specific 2-hydroxyacid dehydrogenase NAD-binding" evidence="7">
    <location>
        <begin position="109"/>
        <end position="285"/>
    </location>
</feature>
<comment type="similarity">
    <text evidence="1 5">Belongs to the D-isomer specific 2-hydroxyacid dehydrogenase family.</text>
</comment>
<dbReference type="InterPro" id="IPR006140">
    <property type="entry name" value="D-isomer_DH_NAD-bd"/>
</dbReference>
<dbReference type="GO" id="GO:0016616">
    <property type="term" value="F:oxidoreductase activity, acting on the CH-OH group of donors, NAD or NADP as acceptor"/>
    <property type="evidence" value="ECO:0007669"/>
    <property type="project" value="InterPro"/>
</dbReference>
<dbReference type="PANTHER" id="PTHR42789">
    <property type="entry name" value="D-ISOMER SPECIFIC 2-HYDROXYACID DEHYDROGENASE FAMILY PROTEIN (AFU_ORTHOLOGUE AFUA_6G10090)"/>
    <property type="match status" value="1"/>
</dbReference>
<dbReference type="PANTHER" id="PTHR42789:SF1">
    <property type="entry name" value="D-ISOMER SPECIFIC 2-HYDROXYACID DEHYDROGENASE FAMILY PROTEIN (AFU_ORTHOLOGUE AFUA_6G10090)"/>
    <property type="match status" value="1"/>
</dbReference>
<keyword evidence="2" id="KW-0028">Amino-acid biosynthesis</keyword>
<dbReference type="AlphaFoldDB" id="A0A852TYR7"/>
<evidence type="ECO:0000259" key="6">
    <source>
        <dbReference type="Pfam" id="PF00389"/>
    </source>
</evidence>
<reference evidence="8 9" key="1">
    <citation type="submission" date="2020-07" db="EMBL/GenBank/DDBJ databases">
        <title>Sequencing the genomes of 1000 actinobacteria strains.</title>
        <authorList>
            <person name="Klenk H.-P."/>
        </authorList>
    </citation>
    <scope>NUCLEOTIDE SEQUENCE [LARGE SCALE GENOMIC DNA]</scope>
    <source>
        <strain evidence="8 9">CXB654</strain>
    </source>
</reference>
<protein>
    <submittedName>
        <fullName evidence="8">D-3-phosphoglycerate dehydrogenase</fullName>
    </submittedName>
</protein>
<dbReference type="PROSITE" id="PS00065">
    <property type="entry name" value="D_2_HYDROXYACID_DH_1"/>
    <property type="match status" value="1"/>
</dbReference>
<evidence type="ECO:0000259" key="7">
    <source>
        <dbReference type="Pfam" id="PF02826"/>
    </source>
</evidence>
<name>A0A852TYR7_9ACTN</name>